<gene>
    <name evidence="1" type="ORF">EHO57_12700</name>
</gene>
<protein>
    <submittedName>
        <fullName evidence="1">Uncharacterized protein</fullName>
    </submittedName>
</protein>
<proteinExistence type="predicted"/>
<evidence type="ECO:0000313" key="2">
    <source>
        <dbReference type="Proteomes" id="UP000297946"/>
    </source>
</evidence>
<comment type="caution">
    <text evidence="1">The sequence shown here is derived from an EMBL/GenBank/DDBJ whole genome shotgun (WGS) entry which is preliminary data.</text>
</comment>
<dbReference type="OrthoDB" id="325551at2"/>
<accession>A0A5R2ATV9</accession>
<organism evidence="1 2">
    <name type="scientific">Leptospira langatensis</name>
    <dbReference type="NCBI Taxonomy" id="2484983"/>
    <lineage>
        <taxon>Bacteria</taxon>
        <taxon>Pseudomonadati</taxon>
        <taxon>Spirochaetota</taxon>
        <taxon>Spirochaetia</taxon>
        <taxon>Leptospirales</taxon>
        <taxon>Leptospiraceae</taxon>
        <taxon>Leptospira</taxon>
    </lineage>
</organism>
<dbReference type="RefSeq" id="WP_135643664.1">
    <property type="nucleotide sequence ID" value="NZ_RQER01000007.1"/>
</dbReference>
<dbReference type="EMBL" id="RQER01000007">
    <property type="protein sequence ID" value="TGK00143.1"/>
    <property type="molecule type" value="Genomic_DNA"/>
</dbReference>
<sequence length="229" mass="27657">MKFKFLLLTILCIHCESCIPLGGVVPRNRSYEIQTTKGNFLKFQIRNYKDRKNYQPDSWFYKINQYRFLLEWFPPDPPFPYTKGDYSYPINPAEEYYKNKNDHLHRNWFEQMLNGDRREFFAFDCEYWIPLPSGHNKFQFYVNDFEKERSSKIIRDFNLPENHSLRMTVFPARIDYSKYPAAIIHLQLGENKNSQEGHKGFAFEFQIEENKPGEKELQCDLYENAETHK</sequence>
<name>A0A5R2ATV9_9LEPT</name>
<reference evidence="1 2" key="1">
    <citation type="journal article" date="2019" name="PLoS Negl. Trop. Dis.">
        <title>Revisiting the worldwide diversity of Leptospira species in the environment.</title>
        <authorList>
            <person name="Vincent A.T."/>
            <person name="Schiettekatte O."/>
            <person name="Bourhy P."/>
            <person name="Veyrier F.J."/>
            <person name="Picardeau M."/>
        </authorList>
    </citation>
    <scope>NUCLEOTIDE SEQUENCE [LARGE SCALE GENOMIC DNA]</scope>
    <source>
        <strain evidence="1 2">SSW18</strain>
    </source>
</reference>
<dbReference type="Proteomes" id="UP000297946">
    <property type="component" value="Unassembled WGS sequence"/>
</dbReference>
<dbReference type="AlphaFoldDB" id="A0A5R2ATV9"/>
<evidence type="ECO:0000313" key="1">
    <source>
        <dbReference type="EMBL" id="TGK00143.1"/>
    </source>
</evidence>